<evidence type="ECO:0000313" key="2">
    <source>
        <dbReference type="Proteomes" id="UP000002007"/>
    </source>
</evidence>
<dbReference type="HOGENOM" id="CLU_3358030_0_0_11"/>
<accession>A9WNE4</accession>
<dbReference type="Proteomes" id="UP000002007">
    <property type="component" value="Chromosome"/>
</dbReference>
<dbReference type="STRING" id="288705.RSal33209_0931"/>
<protein>
    <submittedName>
        <fullName evidence="1">Uncharacterized protein</fullName>
    </submittedName>
</protein>
<dbReference type="EMBL" id="CP000910">
    <property type="protein sequence ID" value="ABY22672.1"/>
    <property type="molecule type" value="Genomic_DNA"/>
</dbReference>
<keyword evidence="2" id="KW-1185">Reference proteome</keyword>
<gene>
    <name evidence="1" type="ordered locus">RSal33209_0931</name>
</gene>
<name>A9WNE4_RENSM</name>
<proteinExistence type="predicted"/>
<organism evidence="1 2">
    <name type="scientific">Renibacterium salmoninarum (strain ATCC 33209 / DSM 20767 / JCM 11484 / NBRC 15589 / NCIMB 2235)</name>
    <dbReference type="NCBI Taxonomy" id="288705"/>
    <lineage>
        <taxon>Bacteria</taxon>
        <taxon>Bacillati</taxon>
        <taxon>Actinomycetota</taxon>
        <taxon>Actinomycetes</taxon>
        <taxon>Micrococcales</taxon>
        <taxon>Micrococcaceae</taxon>
        <taxon>Renibacterium</taxon>
    </lineage>
</organism>
<dbReference type="AlphaFoldDB" id="A9WNE4"/>
<dbReference type="KEGG" id="rsa:RSal33209_0931"/>
<reference evidence="2" key="1">
    <citation type="journal article" date="2008" name="J. Bacteriol.">
        <title>Genome sequence of the fish pathogen Renibacterium salmoninarum suggests reductive evolution away from an environmental Arthrobacter ancestor.</title>
        <authorList>
            <person name="Wiens G.D."/>
            <person name="Rockey D.D."/>
            <person name="Wu Z."/>
            <person name="Chang J."/>
            <person name="Levy R."/>
            <person name="Crane S."/>
            <person name="Chen D.S."/>
            <person name="Capri G.R."/>
            <person name="Burnett J.R."/>
            <person name="Sudheesh P.S."/>
            <person name="Schipma M.J."/>
            <person name="Burd H."/>
            <person name="Bhattacharyya A."/>
            <person name="Rhodes L.D."/>
            <person name="Kaul R."/>
            <person name="Strom M.S."/>
        </authorList>
    </citation>
    <scope>NUCLEOTIDE SEQUENCE [LARGE SCALE GENOMIC DNA]</scope>
    <source>
        <strain evidence="2">ATCC 33209 / DSM 20767 / JCM 11484 / NBRC 15589 / NCIMB 2235</strain>
    </source>
</reference>
<sequence>MAASMHPAATNKVVAVAMERDLSVIGKSPLYSCHVT</sequence>
<evidence type="ECO:0000313" key="1">
    <source>
        <dbReference type="EMBL" id="ABY22672.1"/>
    </source>
</evidence>